<sequence>MESIEQARDALLGVLIGLSHACTNNPKTQNTDRIYINGLRCSAQETDIPTIQAQTKKTSEEKNTVAPGCVFCQARCGNTDDYDMVCLWQAIPIVRDAKERLLRALQQLALETDAEHVSEQTAMLLQRGLFALKEDWEPERYDEITRQIGGTR</sequence>
<dbReference type="Proteomes" id="UP000783588">
    <property type="component" value="Unassembled WGS sequence"/>
</dbReference>
<evidence type="ECO:0000313" key="2">
    <source>
        <dbReference type="Proteomes" id="UP000783588"/>
    </source>
</evidence>
<keyword evidence="2" id="KW-1185">Reference proteome</keyword>
<dbReference type="RefSeq" id="WP_216468826.1">
    <property type="nucleotide sequence ID" value="NZ_JAHLQI010000001.1"/>
</dbReference>
<name>A0ABS6ENF0_9FIRM</name>
<reference evidence="1 2" key="1">
    <citation type="submission" date="2021-06" db="EMBL/GenBank/DDBJ databases">
        <authorList>
            <person name="Sun Q."/>
            <person name="Li D."/>
        </authorList>
    </citation>
    <scope>NUCLEOTIDE SEQUENCE [LARGE SCALE GENOMIC DNA]</scope>
    <source>
        <strain evidence="1 2">MSJd-7</strain>
    </source>
</reference>
<comment type="caution">
    <text evidence="1">The sequence shown here is derived from an EMBL/GenBank/DDBJ whole genome shotgun (WGS) entry which is preliminary data.</text>
</comment>
<gene>
    <name evidence="1" type="ORF">KQI75_01005</name>
</gene>
<evidence type="ECO:0000313" key="1">
    <source>
        <dbReference type="EMBL" id="MBU5489216.1"/>
    </source>
</evidence>
<protein>
    <submittedName>
        <fullName evidence="1">Uncharacterized protein</fullName>
    </submittedName>
</protein>
<organism evidence="1 2">
    <name type="scientific">Butyricicoccus intestinisimiae</name>
    <dbReference type="NCBI Taxonomy" id="2841509"/>
    <lineage>
        <taxon>Bacteria</taxon>
        <taxon>Bacillati</taxon>
        <taxon>Bacillota</taxon>
        <taxon>Clostridia</taxon>
        <taxon>Eubacteriales</taxon>
        <taxon>Butyricicoccaceae</taxon>
        <taxon>Butyricicoccus</taxon>
    </lineage>
</organism>
<proteinExistence type="predicted"/>
<dbReference type="EMBL" id="JAHLQI010000001">
    <property type="protein sequence ID" value="MBU5489216.1"/>
    <property type="molecule type" value="Genomic_DNA"/>
</dbReference>
<accession>A0ABS6ENF0</accession>